<dbReference type="Proteomes" id="UP000245523">
    <property type="component" value="Unassembled WGS sequence"/>
</dbReference>
<comment type="function">
    <text evidence="4">This protein is one of the early assembly proteins of the 50S ribosomal subunit, although it is not seen to bind rRNA by itself. It is important during the early stages of 50S assembly.</text>
</comment>
<dbReference type="GO" id="GO:0005840">
    <property type="term" value="C:ribosome"/>
    <property type="evidence" value="ECO:0007669"/>
    <property type="project" value="UniProtKB-KW"/>
</dbReference>
<keyword evidence="2 4" id="KW-0689">Ribosomal protein</keyword>
<evidence type="ECO:0000256" key="3">
    <source>
        <dbReference type="ARBA" id="ARBA00023274"/>
    </source>
</evidence>
<accession>A0ABX5LQG7</accession>
<dbReference type="Gene3D" id="3.90.1180.10">
    <property type="entry name" value="Ribosomal protein L13"/>
    <property type="match status" value="1"/>
</dbReference>
<dbReference type="Pfam" id="PF00572">
    <property type="entry name" value="Ribosomal_L13"/>
    <property type="match status" value="1"/>
</dbReference>
<evidence type="ECO:0000313" key="6">
    <source>
        <dbReference type="Proteomes" id="UP000245523"/>
    </source>
</evidence>
<evidence type="ECO:0000256" key="4">
    <source>
        <dbReference type="HAMAP-Rule" id="MF_01366"/>
    </source>
</evidence>
<dbReference type="EMBL" id="QGHD01000004">
    <property type="protein sequence ID" value="PWL03590.1"/>
    <property type="molecule type" value="Genomic_DNA"/>
</dbReference>
<dbReference type="NCBIfam" id="TIGR01066">
    <property type="entry name" value="rplM_bact"/>
    <property type="match status" value="1"/>
</dbReference>
<gene>
    <name evidence="4" type="primary">rplM</name>
    <name evidence="5" type="ORF">B0H50_10414</name>
</gene>
<sequence>MTRKMEKISFFALDFCIGLSNFASHCGAVLCLQQLLEDYMKTIMVNPKTVTRQWKLIDAEGKPLGRVATAAARLLMGKHKAIYSPNVDTGDFVVIINAGKVATTGKKAQQKQYFHHTGHIGGERWISYEALMEKHPTEPLMEAIWGMLPHSSLGKKMLKKLKIYAGAEQPHAAQHLETVSIDF</sequence>
<evidence type="ECO:0000256" key="2">
    <source>
        <dbReference type="ARBA" id="ARBA00022980"/>
    </source>
</evidence>
<dbReference type="InterPro" id="IPR036899">
    <property type="entry name" value="Ribosomal_uL13_sf"/>
</dbReference>
<dbReference type="CDD" id="cd00392">
    <property type="entry name" value="Ribosomal_L13"/>
    <property type="match status" value="1"/>
</dbReference>
<proteinExistence type="inferred from homology"/>
<evidence type="ECO:0000256" key="1">
    <source>
        <dbReference type="ARBA" id="ARBA00006227"/>
    </source>
</evidence>
<keyword evidence="6" id="KW-1185">Reference proteome</keyword>
<comment type="similarity">
    <text evidence="1 4">Belongs to the universal ribosomal protein uL13 family.</text>
</comment>
<evidence type="ECO:0000313" key="5">
    <source>
        <dbReference type="EMBL" id="PWL03590.1"/>
    </source>
</evidence>
<dbReference type="PANTHER" id="PTHR11545">
    <property type="entry name" value="RIBOSOMAL PROTEIN L13"/>
    <property type="match status" value="1"/>
</dbReference>
<dbReference type="InterPro" id="IPR005822">
    <property type="entry name" value="Ribosomal_uL13"/>
</dbReference>
<organism evidence="5 6">
    <name type="scientific">Hallerella porci</name>
    <dbReference type="NCBI Taxonomy" id="1945871"/>
    <lineage>
        <taxon>Bacteria</taxon>
        <taxon>Pseudomonadati</taxon>
        <taxon>Fibrobacterota</taxon>
        <taxon>Fibrobacteria</taxon>
        <taxon>Fibrobacterales</taxon>
        <taxon>Fibrobacteraceae</taxon>
        <taxon>Hallerella</taxon>
    </lineage>
</organism>
<protein>
    <recommendedName>
        <fullName evidence="4">Large ribosomal subunit protein uL13</fullName>
    </recommendedName>
</protein>
<dbReference type="SUPFAM" id="SSF52161">
    <property type="entry name" value="Ribosomal protein L13"/>
    <property type="match status" value="1"/>
</dbReference>
<comment type="caution">
    <text evidence="5">The sequence shown here is derived from an EMBL/GenBank/DDBJ whole genome shotgun (WGS) entry which is preliminary data.</text>
</comment>
<keyword evidence="3 4" id="KW-0687">Ribonucleoprotein</keyword>
<comment type="subunit">
    <text evidence="4">Part of the 50S ribosomal subunit.</text>
</comment>
<dbReference type="InterPro" id="IPR005823">
    <property type="entry name" value="Ribosomal_uL13_bac-type"/>
</dbReference>
<reference evidence="5 6" key="1">
    <citation type="submission" date="2018-05" db="EMBL/GenBank/DDBJ databases">
        <title>Animal gut microbial communities from fecal samples from Wisconsin, USA.</title>
        <authorList>
            <person name="Neumann A."/>
        </authorList>
    </citation>
    <scope>NUCLEOTIDE SEQUENCE [LARGE SCALE GENOMIC DNA]</scope>
    <source>
        <strain evidence="5 6">UWS4</strain>
    </source>
</reference>
<dbReference type="PANTHER" id="PTHR11545:SF2">
    <property type="entry name" value="LARGE RIBOSOMAL SUBUNIT PROTEIN UL13M"/>
    <property type="match status" value="1"/>
</dbReference>
<dbReference type="HAMAP" id="MF_01366">
    <property type="entry name" value="Ribosomal_uL13"/>
    <property type="match status" value="1"/>
</dbReference>
<name>A0ABX5LQG7_9BACT</name>